<keyword evidence="1" id="KW-0805">Transcription regulation</keyword>
<dbReference type="GO" id="GO:0000976">
    <property type="term" value="F:transcription cis-regulatory region binding"/>
    <property type="evidence" value="ECO:0007669"/>
    <property type="project" value="TreeGrafter"/>
</dbReference>
<evidence type="ECO:0000256" key="3">
    <source>
        <dbReference type="ARBA" id="ARBA00023163"/>
    </source>
</evidence>
<organism evidence="5 6">
    <name type="scientific">Actinomyces ruminicola</name>
    <dbReference type="NCBI Taxonomy" id="332524"/>
    <lineage>
        <taxon>Bacteria</taxon>
        <taxon>Bacillati</taxon>
        <taxon>Actinomycetota</taxon>
        <taxon>Actinomycetes</taxon>
        <taxon>Actinomycetales</taxon>
        <taxon>Actinomycetaceae</taxon>
        <taxon>Actinomyces</taxon>
    </lineage>
</organism>
<evidence type="ECO:0000256" key="2">
    <source>
        <dbReference type="ARBA" id="ARBA00023125"/>
    </source>
</evidence>
<dbReference type="InterPro" id="IPR028082">
    <property type="entry name" value="Peripla_BP_I"/>
</dbReference>
<dbReference type="CDD" id="cd06267">
    <property type="entry name" value="PBP1_LacI_sugar_binding-like"/>
    <property type="match status" value="1"/>
</dbReference>
<dbReference type="GO" id="GO:0003700">
    <property type="term" value="F:DNA-binding transcription factor activity"/>
    <property type="evidence" value="ECO:0007669"/>
    <property type="project" value="TreeGrafter"/>
</dbReference>
<dbReference type="Gene3D" id="3.40.50.2300">
    <property type="match status" value="2"/>
</dbReference>
<evidence type="ECO:0000259" key="4">
    <source>
        <dbReference type="PROSITE" id="PS50932"/>
    </source>
</evidence>
<sequence length="337" mass="35586">MTTVPNSRHHAPTQGDVARLAGVSAAVVSYVVNDGPRPVSPEARERVLAAIDSLGYQPNASARALRSGTSRLIGVAAPEMSNPYQAELVEAITVHARAAGFGTLLVSSGNSPEDERLALSSFLSRGIDGLITSSLVDATLYSEFARRVPTTVLNAETTVPGCQGIGPEGFASTRLATRHLIEHGHTRIALIIGPLTQWPVNARQEGWSRELQAAGLAPAPCIVRPWTREGGYDASLELLDLPEPPTAIVAASDLLAIGALRACHERGILVPEDLAIISFDGSPESFYANPQLTTLVQPIDAMAARAVETITDPPPEPRLELFPLPLRIGASCGCPIP</sequence>
<evidence type="ECO:0000313" key="5">
    <source>
        <dbReference type="EMBL" id="SDM99780.1"/>
    </source>
</evidence>
<dbReference type="RefSeq" id="WP_176760885.1">
    <property type="nucleotide sequence ID" value="NZ_FNHU01000010.1"/>
</dbReference>
<reference evidence="5 6" key="1">
    <citation type="submission" date="2016-10" db="EMBL/GenBank/DDBJ databases">
        <authorList>
            <person name="de Groot N.N."/>
        </authorList>
    </citation>
    <scope>NUCLEOTIDE SEQUENCE [LARGE SCALE GENOMIC DNA]</scope>
    <source>
        <strain evidence="5 6">KPR-7B</strain>
    </source>
</reference>
<dbReference type="InterPro" id="IPR046335">
    <property type="entry name" value="LacI/GalR-like_sensor"/>
</dbReference>
<gene>
    <name evidence="5" type="ORF">SAMN04487766_11069</name>
</gene>
<evidence type="ECO:0000313" key="6">
    <source>
        <dbReference type="Proteomes" id="UP000199671"/>
    </source>
</evidence>
<dbReference type="CDD" id="cd01392">
    <property type="entry name" value="HTH_LacI"/>
    <property type="match status" value="1"/>
</dbReference>
<feature type="domain" description="HTH lacI-type" evidence="4">
    <location>
        <begin position="12"/>
        <end position="67"/>
    </location>
</feature>
<dbReference type="Gene3D" id="1.10.260.40">
    <property type="entry name" value="lambda repressor-like DNA-binding domains"/>
    <property type="match status" value="1"/>
</dbReference>
<dbReference type="SUPFAM" id="SSF47413">
    <property type="entry name" value="lambda repressor-like DNA-binding domains"/>
    <property type="match status" value="1"/>
</dbReference>
<dbReference type="Pfam" id="PF00356">
    <property type="entry name" value="LacI"/>
    <property type="match status" value="1"/>
</dbReference>
<dbReference type="EMBL" id="FNHU01000010">
    <property type="protein sequence ID" value="SDM99780.1"/>
    <property type="molecule type" value="Genomic_DNA"/>
</dbReference>
<protein>
    <submittedName>
        <fullName evidence="5">Transcriptional regulator, LacI family</fullName>
    </submittedName>
</protein>
<dbReference type="SUPFAM" id="SSF53822">
    <property type="entry name" value="Periplasmic binding protein-like I"/>
    <property type="match status" value="1"/>
</dbReference>
<dbReference type="PANTHER" id="PTHR30146">
    <property type="entry name" value="LACI-RELATED TRANSCRIPTIONAL REPRESSOR"/>
    <property type="match status" value="1"/>
</dbReference>
<dbReference type="PROSITE" id="PS50932">
    <property type="entry name" value="HTH_LACI_2"/>
    <property type="match status" value="1"/>
</dbReference>
<dbReference type="SMART" id="SM00354">
    <property type="entry name" value="HTH_LACI"/>
    <property type="match status" value="1"/>
</dbReference>
<name>A0A1G9XSS8_9ACTO</name>
<keyword evidence="2" id="KW-0238">DNA-binding</keyword>
<dbReference type="InterPro" id="IPR010982">
    <property type="entry name" value="Lambda_DNA-bd_dom_sf"/>
</dbReference>
<dbReference type="Proteomes" id="UP000199671">
    <property type="component" value="Unassembled WGS sequence"/>
</dbReference>
<keyword evidence="3" id="KW-0804">Transcription</keyword>
<dbReference type="Pfam" id="PF13377">
    <property type="entry name" value="Peripla_BP_3"/>
    <property type="match status" value="1"/>
</dbReference>
<dbReference type="InterPro" id="IPR000843">
    <property type="entry name" value="HTH_LacI"/>
</dbReference>
<proteinExistence type="predicted"/>
<dbReference type="AlphaFoldDB" id="A0A1G9XSS8"/>
<accession>A0A1G9XSS8</accession>
<evidence type="ECO:0000256" key="1">
    <source>
        <dbReference type="ARBA" id="ARBA00023015"/>
    </source>
</evidence>
<dbReference type="PANTHER" id="PTHR30146:SF109">
    <property type="entry name" value="HTH-TYPE TRANSCRIPTIONAL REGULATOR GALS"/>
    <property type="match status" value="1"/>
</dbReference>